<dbReference type="EMBL" id="GBEZ01024571">
    <property type="protein sequence ID" value="JAC62430.1"/>
    <property type="molecule type" value="Transcribed_RNA"/>
</dbReference>
<evidence type="ECO:0000256" key="1">
    <source>
        <dbReference type="SAM" id="MobiDB-lite"/>
    </source>
</evidence>
<gene>
    <name evidence="2" type="ORF">TSPGSL018_23394</name>
</gene>
<evidence type="ECO:0000313" key="2">
    <source>
        <dbReference type="EMBL" id="JAC62430.1"/>
    </source>
</evidence>
<feature type="compositionally biased region" description="Low complexity" evidence="1">
    <location>
        <begin position="21"/>
        <end position="36"/>
    </location>
</feature>
<accession>A0A061QVD4</accession>
<protein>
    <submittedName>
        <fullName evidence="2">Uncharacterized protein</fullName>
    </submittedName>
</protein>
<name>A0A061QVD4_9CHLO</name>
<feature type="non-terminal residue" evidence="2">
    <location>
        <position position="76"/>
    </location>
</feature>
<sequence length="76" mass="7940">TATIGTAPGAPSSCARERPRGNAASAGAWNASSRSRPLGREPRPDPPHRPHVCLQGRAAAGEKSAVGDFRPRWDPS</sequence>
<proteinExistence type="predicted"/>
<feature type="region of interest" description="Disordered" evidence="1">
    <location>
        <begin position="1"/>
        <end position="76"/>
    </location>
</feature>
<reference evidence="2" key="1">
    <citation type="submission" date="2014-05" db="EMBL/GenBank/DDBJ databases">
        <title>The transcriptome of the halophilic microalga Tetraselmis sp. GSL018 isolated from the Great Salt Lake, Utah.</title>
        <authorList>
            <person name="Jinkerson R.E."/>
            <person name="D'Adamo S."/>
            <person name="Posewitz M.C."/>
        </authorList>
    </citation>
    <scope>NUCLEOTIDE SEQUENCE</scope>
    <source>
        <strain evidence="2">GSL018</strain>
    </source>
</reference>
<feature type="non-terminal residue" evidence="2">
    <location>
        <position position="1"/>
    </location>
</feature>
<dbReference type="AlphaFoldDB" id="A0A061QVD4"/>
<organism evidence="2">
    <name type="scientific">Tetraselmis sp. GSL018</name>
    <dbReference type="NCBI Taxonomy" id="582737"/>
    <lineage>
        <taxon>Eukaryota</taxon>
        <taxon>Viridiplantae</taxon>
        <taxon>Chlorophyta</taxon>
        <taxon>core chlorophytes</taxon>
        <taxon>Chlorodendrophyceae</taxon>
        <taxon>Chlorodendrales</taxon>
        <taxon>Chlorodendraceae</taxon>
        <taxon>Tetraselmis</taxon>
    </lineage>
</organism>
<feature type="compositionally biased region" description="Basic and acidic residues" evidence="1">
    <location>
        <begin position="38"/>
        <end position="48"/>
    </location>
</feature>